<reference evidence="3" key="1">
    <citation type="journal article" date="2019" name="Beilstein J. Org. Chem.">
        <title>Nanangenines: drimane sesquiterpenoids as the dominant metabolite cohort of a novel Australian fungus, Aspergillus nanangensis.</title>
        <authorList>
            <person name="Lacey H.J."/>
            <person name="Gilchrist C.L.M."/>
            <person name="Crombie A."/>
            <person name="Kalaitzis J.A."/>
            <person name="Vuong D."/>
            <person name="Rutledge P.J."/>
            <person name="Turner P."/>
            <person name="Pitt J.I."/>
            <person name="Lacey E."/>
            <person name="Chooi Y.H."/>
            <person name="Piggott A.M."/>
        </authorList>
    </citation>
    <scope>NUCLEOTIDE SEQUENCE</scope>
    <source>
        <strain evidence="3">MST-FP2251</strain>
    </source>
</reference>
<keyword evidence="1" id="KW-0732">Signal</keyword>
<dbReference type="CDD" id="cd01833">
    <property type="entry name" value="XynB_like"/>
    <property type="match status" value="1"/>
</dbReference>
<evidence type="ECO:0000313" key="3">
    <source>
        <dbReference type="EMBL" id="KAF9882902.1"/>
    </source>
</evidence>
<sequence length="293" mass="32460">MSVARQSIGAFVLLIQAIVLVLVQPVLSSFHYELQPRTDTSPYALRVMPLGASITAGRNSVDGNGYRQWLWDQLRDQGWDVDMVGSMHNGTMEDNDHEGHNGYRIDQLTRLLGKSSSIEKVFDLQPNVILLNLGTNDVIQEYQISTAGDRIDTLMTYLFDTVPGTTIILSTLLPCTIHPTLIDEINSQYRALASRQRADGKRVILADMDRFIGVSQLGPDGIHPTYMGYKVMASVWFSAIESAEQADMIPSPKVASYQAMTTPVPSVGAHIFRKLRWDFPLLAVVHLVVCGVA</sequence>
<dbReference type="EMBL" id="VCAU01000204">
    <property type="protein sequence ID" value="KAF9882902.1"/>
    <property type="molecule type" value="Genomic_DNA"/>
</dbReference>
<feature type="domain" description="SGNH hydrolase-type esterase" evidence="2">
    <location>
        <begin position="50"/>
        <end position="230"/>
    </location>
</feature>
<gene>
    <name evidence="3" type="ORF">FE257_004916</name>
</gene>
<feature type="chain" id="PRO_5042208109" description="SGNH hydrolase-type esterase domain-containing protein" evidence="1">
    <location>
        <begin position="29"/>
        <end position="293"/>
    </location>
</feature>
<dbReference type="AlphaFoldDB" id="A0AAD4CBS9"/>
<name>A0AAD4CBS9_ASPNN</name>
<dbReference type="GO" id="GO:0004622">
    <property type="term" value="F:phosphatidylcholine lysophospholipase activity"/>
    <property type="evidence" value="ECO:0007669"/>
    <property type="project" value="TreeGrafter"/>
</dbReference>
<organism evidence="3 4">
    <name type="scientific">Aspergillus nanangensis</name>
    <dbReference type="NCBI Taxonomy" id="2582783"/>
    <lineage>
        <taxon>Eukaryota</taxon>
        <taxon>Fungi</taxon>
        <taxon>Dikarya</taxon>
        <taxon>Ascomycota</taxon>
        <taxon>Pezizomycotina</taxon>
        <taxon>Eurotiomycetes</taxon>
        <taxon>Eurotiomycetidae</taxon>
        <taxon>Eurotiales</taxon>
        <taxon>Aspergillaceae</taxon>
        <taxon>Aspergillus</taxon>
        <taxon>Aspergillus subgen. Circumdati</taxon>
    </lineage>
</organism>
<accession>A0AAD4CBS9</accession>
<dbReference type="SUPFAM" id="SSF52266">
    <property type="entry name" value="SGNH hydrolase"/>
    <property type="match status" value="1"/>
</dbReference>
<evidence type="ECO:0000259" key="2">
    <source>
        <dbReference type="Pfam" id="PF13472"/>
    </source>
</evidence>
<dbReference type="InterPro" id="IPR036514">
    <property type="entry name" value="SGNH_hydro_sf"/>
</dbReference>
<protein>
    <recommendedName>
        <fullName evidence="2">SGNH hydrolase-type esterase domain-containing protein</fullName>
    </recommendedName>
</protein>
<dbReference type="InterPro" id="IPR013830">
    <property type="entry name" value="SGNH_hydro"/>
</dbReference>
<evidence type="ECO:0000313" key="4">
    <source>
        <dbReference type="Proteomes" id="UP001194746"/>
    </source>
</evidence>
<feature type="signal peptide" evidence="1">
    <location>
        <begin position="1"/>
        <end position="28"/>
    </location>
</feature>
<evidence type="ECO:0000256" key="1">
    <source>
        <dbReference type="SAM" id="SignalP"/>
    </source>
</evidence>
<reference evidence="3" key="2">
    <citation type="submission" date="2020-02" db="EMBL/GenBank/DDBJ databases">
        <authorList>
            <person name="Gilchrist C.L.M."/>
            <person name="Chooi Y.-H."/>
        </authorList>
    </citation>
    <scope>NUCLEOTIDE SEQUENCE</scope>
    <source>
        <strain evidence="3">MST-FP2251</strain>
    </source>
</reference>
<dbReference type="PANTHER" id="PTHR30383">
    <property type="entry name" value="THIOESTERASE 1/PROTEASE 1/LYSOPHOSPHOLIPASE L1"/>
    <property type="match status" value="1"/>
</dbReference>
<dbReference type="PANTHER" id="PTHR30383:SF31">
    <property type="entry name" value="SGNH HYDROLASE-TYPE ESTERASE DOMAIN-CONTAINING PROTEIN-RELATED"/>
    <property type="match status" value="1"/>
</dbReference>
<proteinExistence type="predicted"/>
<keyword evidence="4" id="KW-1185">Reference proteome</keyword>
<dbReference type="Proteomes" id="UP001194746">
    <property type="component" value="Unassembled WGS sequence"/>
</dbReference>
<dbReference type="Gene3D" id="3.40.50.1110">
    <property type="entry name" value="SGNH hydrolase"/>
    <property type="match status" value="1"/>
</dbReference>
<dbReference type="Pfam" id="PF13472">
    <property type="entry name" value="Lipase_GDSL_2"/>
    <property type="match status" value="1"/>
</dbReference>
<comment type="caution">
    <text evidence="3">The sequence shown here is derived from an EMBL/GenBank/DDBJ whole genome shotgun (WGS) entry which is preliminary data.</text>
</comment>
<dbReference type="InterPro" id="IPR051532">
    <property type="entry name" value="Ester_Hydrolysis_Enzymes"/>
</dbReference>